<dbReference type="InParanoid" id="A0A409XHJ4"/>
<protein>
    <submittedName>
        <fullName evidence="3">Uncharacterized protein</fullName>
    </submittedName>
</protein>
<comment type="caution">
    <text evidence="3">The sequence shown here is derived from an EMBL/GenBank/DDBJ whole genome shotgun (WGS) entry which is preliminary data.</text>
</comment>
<evidence type="ECO:0000256" key="1">
    <source>
        <dbReference type="SAM" id="MobiDB-lite"/>
    </source>
</evidence>
<reference evidence="3 4" key="1">
    <citation type="journal article" date="2018" name="Evol. Lett.">
        <title>Horizontal gene cluster transfer increased hallucinogenic mushroom diversity.</title>
        <authorList>
            <person name="Reynolds H.T."/>
            <person name="Vijayakumar V."/>
            <person name="Gluck-Thaler E."/>
            <person name="Korotkin H.B."/>
            <person name="Matheny P.B."/>
            <person name="Slot J.C."/>
        </authorList>
    </citation>
    <scope>NUCLEOTIDE SEQUENCE [LARGE SCALE GENOMIC DNA]</scope>
    <source>
        <strain evidence="3 4">2631</strain>
    </source>
</reference>
<proteinExistence type="predicted"/>
<keyword evidence="4" id="KW-1185">Reference proteome</keyword>
<keyword evidence="2" id="KW-0472">Membrane</keyword>
<name>A0A409XHJ4_PSICY</name>
<evidence type="ECO:0000256" key="2">
    <source>
        <dbReference type="SAM" id="Phobius"/>
    </source>
</evidence>
<feature type="transmembrane region" description="Helical" evidence="2">
    <location>
        <begin position="75"/>
        <end position="94"/>
    </location>
</feature>
<organism evidence="3 4">
    <name type="scientific">Psilocybe cyanescens</name>
    <dbReference type="NCBI Taxonomy" id="93625"/>
    <lineage>
        <taxon>Eukaryota</taxon>
        <taxon>Fungi</taxon>
        <taxon>Dikarya</taxon>
        <taxon>Basidiomycota</taxon>
        <taxon>Agaricomycotina</taxon>
        <taxon>Agaricomycetes</taxon>
        <taxon>Agaricomycetidae</taxon>
        <taxon>Agaricales</taxon>
        <taxon>Agaricineae</taxon>
        <taxon>Strophariaceae</taxon>
        <taxon>Psilocybe</taxon>
    </lineage>
</organism>
<evidence type="ECO:0000313" key="3">
    <source>
        <dbReference type="EMBL" id="PPQ90232.1"/>
    </source>
</evidence>
<evidence type="ECO:0000313" key="4">
    <source>
        <dbReference type="Proteomes" id="UP000283269"/>
    </source>
</evidence>
<keyword evidence="2" id="KW-1133">Transmembrane helix</keyword>
<dbReference type="AlphaFoldDB" id="A0A409XHJ4"/>
<keyword evidence="2" id="KW-0812">Transmembrane</keyword>
<dbReference type="OrthoDB" id="2991398at2759"/>
<feature type="region of interest" description="Disordered" evidence="1">
    <location>
        <begin position="1"/>
        <end position="65"/>
    </location>
</feature>
<accession>A0A409XHJ4</accession>
<dbReference type="EMBL" id="NHYD01001667">
    <property type="protein sequence ID" value="PPQ90232.1"/>
    <property type="molecule type" value="Genomic_DNA"/>
</dbReference>
<feature type="compositionally biased region" description="Basic and acidic residues" evidence="1">
    <location>
        <begin position="34"/>
        <end position="65"/>
    </location>
</feature>
<sequence>MAPKYELLPTEPAYSPTSSRAESPSYPPPYDAEQEYHPFENDVEEEAPRRPRIRREPIPSFDSDPRFRMRTPSPYARAALIIFVIFLFWLAFALRKAMWVAGGMGMNKVIPEVDPSY</sequence>
<dbReference type="Proteomes" id="UP000283269">
    <property type="component" value="Unassembled WGS sequence"/>
</dbReference>
<gene>
    <name evidence="3" type="ORF">CVT25_012992</name>
</gene>